<evidence type="ECO:0000313" key="8">
    <source>
        <dbReference type="Proteomes" id="UP001246372"/>
    </source>
</evidence>
<accession>A0ABU3PFH1</accession>
<dbReference type="EC" id="4.2.1.47" evidence="3 5"/>
<evidence type="ECO:0000313" key="7">
    <source>
        <dbReference type="EMBL" id="MDT9001326.1"/>
    </source>
</evidence>
<proteinExistence type="inferred from homology"/>
<comment type="catalytic activity">
    <reaction evidence="5">
        <text>GDP-alpha-D-mannose = GDP-4-dehydro-alpha-D-rhamnose + H2O</text>
        <dbReference type="Rhea" id="RHEA:23820"/>
        <dbReference type="ChEBI" id="CHEBI:15377"/>
        <dbReference type="ChEBI" id="CHEBI:57527"/>
        <dbReference type="ChEBI" id="CHEBI:57964"/>
        <dbReference type="EC" id="4.2.1.47"/>
    </reaction>
</comment>
<dbReference type="PANTHER" id="PTHR43715:SF1">
    <property type="entry name" value="GDP-MANNOSE 4,6 DEHYDRATASE"/>
    <property type="match status" value="1"/>
</dbReference>
<name>A0ABU3PFH1_9BURK</name>
<dbReference type="SUPFAM" id="SSF51735">
    <property type="entry name" value="NAD(P)-binding Rossmann-fold domains"/>
    <property type="match status" value="1"/>
</dbReference>
<feature type="domain" description="NAD(P)-binding" evidence="6">
    <location>
        <begin position="9"/>
        <end position="348"/>
    </location>
</feature>
<dbReference type="RefSeq" id="WP_315652260.1">
    <property type="nucleotide sequence ID" value="NZ_JAVXZY010000008.1"/>
</dbReference>
<comment type="caution">
    <text evidence="7">The sequence shown here is derived from an EMBL/GenBank/DDBJ whole genome shotgun (WGS) entry which is preliminary data.</text>
</comment>
<comment type="cofactor">
    <cofactor evidence="1 5">
        <name>NADP(+)</name>
        <dbReference type="ChEBI" id="CHEBI:58349"/>
    </cofactor>
</comment>
<sequence>MVEKQKVALITGVTGQDGAYLAEFLLKKGYKVHGIKRRASLFNTDRIDHLYQDPHVDNRNFVLHYGDLTDSTNLIRIIQQVQPDEIYNLAAMSHVAVSFETPEYTANADGIGTLRILEAIRILGLEEKTRFYQASTSELYGLVQEIPQKETTPFYPRSPYAVAKLYGYWITVNYREAYGMYACNGVLFNHESPLRGETFVTRKITRAIARIALGLQDCLHLGNMSALRDWGHARDYVEMQWLMLQQDQPEDFVIATGVQYSVRQFVEFATAELGVTLAFEGEGVDEVGRVTAVSGDKAKCKVGDVIVRVDPRYFRPTEVETLLGDPTKAKEKLGWTPKTTLRELVAEMVQSDYADARRDSLVKLAGFQAYDYNE</sequence>
<dbReference type="Gene3D" id="3.40.50.720">
    <property type="entry name" value="NAD(P)-binding Rossmann-like Domain"/>
    <property type="match status" value="1"/>
</dbReference>
<dbReference type="GO" id="GO:0008446">
    <property type="term" value="F:GDP-mannose 4,6-dehydratase activity"/>
    <property type="evidence" value="ECO:0007669"/>
    <property type="project" value="UniProtKB-EC"/>
</dbReference>
<protein>
    <recommendedName>
        <fullName evidence="3 5">GDP-mannose 4,6-dehydratase</fullName>
        <ecNumber evidence="3 5">4.2.1.47</ecNumber>
    </recommendedName>
    <alternativeName>
        <fullName evidence="5">GDP-D-mannose dehydratase</fullName>
    </alternativeName>
</protein>
<dbReference type="Gene3D" id="3.90.25.10">
    <property type="entry name" value="UDP-galactose 4-epimerase, domain 1"/>
    <property type="match status" value="1"/>
</dbReference>
<dbReference type="Pfam" id="PF16363">
    <property type="entry name" value="GDP_Man_Dehyd"/>
    <property type="match status" value="1"/>
</dbReference>
<dbReference type="HAMAP" id="MF_00955">
    <property type="entry name" value="GDP_Man_dehydratase"/>
    <property type="match status" value="1"/>
</dbReference>
<evidence type="ECO:0000256" key="4">
    <source>
        <dbReference type="ARBA" id="ARBA00023239"/>
    </source>
</evidence>
<dbReference type="InterPro" id="IPR006368">
    <property type="entry name" value="GDP_Man_deHydtase"/>
</dbReference>
<dbReference type="NCBIfam" id="TIGR01472">
    <property type="entry name" value="gmd"/>
    <property type="match status" value="1"/>
</dbReference>
<comment type="function">
    <text evidence="5">Catalyzes the conversion of GDP-D-mannose to GDP-4-dehydro-6-deoxy-D-mannose.</text>
</comment>
<keyword evidence="5" id="KW-0521">NADP</keyword>
<reference evidence="7" key="1">
    <citation type="submission" date="2023-09" db="EMBL/GenBank/DDBJ databases">
        <title>Paucibacter sp. APW11 Genome sequencing and assembly.</title>
        <authorList>
            <person name="Kim I."/>
        </authorList>
    </citation>
    <scope>NUCLEOTIDE SEQUENCE</scope>
    <source>
        <strain evidence="7">APW11</strain>
    </source>
</reference>
<comment type="caution">
    <text evidence="5">Lacks conserved residue(s) required for the propagation of feature annotation.</text>
</comment>
<dbReference type="PANTHER" id="PTHR43715">
    <property type="entry name" value="GDP-MANNOSE 4,6-DEHYDRATASE"/>
    <property type="match status" value="1"/>
</dbReference>
<keyword evidence="4 5" id="KW-0456">Lyase</keyword>
<dbReference type="Proteomes" id="UP001246372">
    <property type="component" value="Unassembled WGS sequence"/>
</dbReference>
<evidence type="ECO:0000256" key="1">
    <source>
        <dbReference type="ARBA" id="ARBA00001937"/>
    </source>
</evidence>
<evidence type="ECO:0000259" key="6">
    <source>
        <dbReference type="Pfam" id="PF16363"/>
    </source>
</evidence>
<organism evidence="7 8">
    <name type="scientific">Roseateles aquae</name>
    <dbReference type="NCBI Taxonomy" id="3077235"/>
    <lineage>
        <taxon>Bacteria</taxon>
        <taxon>Pseudomonadati</taxon>
        <taxon>Pseudomonadota</taxon>
        <taxon>Betaproteobacteria</taxon>
        <taxon>Burkholderiales</taxon>
        <taxon>Sphaerotilaceae</taxon>
        <taxon>Roseateles</taxon>
    </lineage>
</organism>
<dbReference type="EMBL" id="JAVXZY010000008">
    <property type="protein sequence ID" value="MDT9001326.1"/>
    <property type="molecule type" value="Genomic_DNA"/>
</dbReference>
<comment type="similarity">
    <text evidence="2 5">Belongs to the NAD(P)-dependent epimerase/dehydratase family. GDP-mannose 4,6-dehydratase subfamily.</text>
</comment>
<evidence type="ECO:0000256" key="2">
    <source>
        <dbReference type="ARBA" id="ARBA00009263"/>
    </source>
</evidence>
<dbReference type="InterPro" id="IPR036291">
    <property type="entry name" value="NAD(P)-bd_dom_sf"/>
</dbReference>
<keyword evidence="8" id="KW-1185">Reference proteome</keyword>
<evidence type="ECO:0000256" key="5">
    <source>
        <dbReference type="HAMAP-Rule" id="MF_00955"/>
    </source>
</evidence>
<dbReference type="CDD" id="cd05260">
    <property type="entry name" value="GDP_MD_SDR_e"/>
    <property type="match status" value="1"/>
</dbReference>
<evidence type="ECO:0000256" key="3">
    <source>
        <dbReference type="ARBA" id="ARBA00011989"/>
    </source>
</evidence>
<dbReference type="InterPro" id="IPR016040">
    <property type="entry name" value="NAD(P)-bd_dom"/>
</dbReference>
<gene>
    <name evidence="5 7" type="primary">gmd</name>
    <name evidence="7" type="ORF">RQP53_18750</name>
</gene>